<protein>
    <recommendedName>
        <fullName evidence="2">VWFA domain-containing protein</fullName>
    </recommendedName>
</protein>
<feature type="region of interest" description="Disordered" evidence="1">
    <location>
        <begin position="3547"/>
        <end position="3569"/>
    </location>
</feature>
<dbReference type="Gene3D" id="3.40.50.410">
    <property type="entry name" value="von Willebrand factor, type A domain"/>
    <property type="match status" value="1"/>
</dbReference>
<reference evidence="4" key="1">
    <citation type="journal article" date="2019" name="Int. J. Syst. Evol. Microbiol.">
        <title>The Global Catalogue of Microorganisms (GCM) 10K type strain sequencing project: providing services to taxonomists for standard genome sequencing and annotation.</title>
        <authorList>
            <consortium name="The Broad Institute Genomics Platform"/>
            <consortium name="The Broad Institute Genome Sequencing Center for Infectious Disease"/>
            <person name="Wu L."/>
            <person name="Ma J."/>
        </authorList>
    </citation>
    <scope>NUCLEOTIDE SEQUENCE [LARGE SCALE GENOMIC DNA]</scope>
    <source>
        <strain evidence="4">NBRC 102407</strain>
    </source>
</reference>
<feature type="region of interest" description="Disordered" evidence="1">
    <location>
        <begin position="1172"/>
        <end position="1212"/>
    </location>
</feature>
<dbReference type="SMART" id="SM00736">
    <property type="entry name" value="CADG"/>
    <property type="match status" value="1"/>
</dbReference>
<dbReference type="PANTHER" id="PTHR34720:SF9">
    <property type="entry name" value="BLR4714 PROTEIN"/>
    <property type="match status" value="1"/>
</dbReference>
<dbReference type="InterPro" id="IPR006644">
    <property type="entry name" value="Cadg"/>
</dbReference>
<proteinExistence type="predicted"/>
<dbReference type="Pfam" id="PF17803">
    <property type="entry name" value="Cadherin_4"/>
    <property type="match status" value="6"/>
</dbReference>
<dbReference type="InterPro" id="IPR019960">
    <property type="entry name" value="T1SS_VCA0849"/>
</dbReference>
<dbReference type="Pfam" id="PF17892">
    <property type="entry name" value="Cadherin_5"/>
    <property type="match status" value="10"/>
</dbReference>
<feature type="domain" description="VWFA" evidence="2">
    <location>
        <begin position="4474"/>
        <end position="4659"/>
    </location>
</feature>
<dbReference type="InterPro" id="IPR018511">
    <property type="entry name" value="Hemolysin-typ_Ca-bd_CS"/>
</dbReference>
<name>A0ABQ6F582_9RHOO</name>
<dbReference type="Pfam" id="PF13519">
    <property type="entry name" value="VWA_2"/>
    <property type="match status" value="1"/>
</dbReference>
<dbReference type="InterPro" id="IPR001343">
    <property type="entry name" value="Hemolysn_Ca-bd"/>
</dbReference>
<dbReference type="NCBIfam" id="NF012211">
    <property type="entry name" value="tand_rpt_95"/>
    <property type="match status" value="19"/>
</dbReference>
<dbReference type="Gene3D" id="2.60.40.2810">
    <property type="match status" value="4"/>
</dbReference>
<dbReference type="PRINTS" id="PR00313">
    <property type="entry name" value="CABNDNGRPT"/>
</dbReference>
<dbReference type="InterPro" id="IPR002035">
    <property type="entry name" value="VWF_A"/>
</dbReference>
<dbReference type="SUPFAM" id="SSF49313">
    <property type="entry name" value="Cadherin-like"/>
    <property type="match status" value="3"/>
</dbReference>
<evidence type="ECO:0000259" key="2">
    <source>
        <dbReference type="PROSITE" id="PS50234"/>
    </source>
</evidence>
<dbReference type="Pfam" id="PF17963">
    <property type="entry name" value="Big_9"/>
    <property type="match status" value="9"/>
</dbReference>
<accession>A0ABQ6F582</accession>
<sequence>MATPSAPINATTNATAKGTVVFVQGEAFLRDAAGKLTAIKPGAPVGEGQVIVTGPDSVVELQLATGAKVSVGADRELLLNDDFFATTVPERTENVISSQGAEADKIIQALNSGKDPFEGIEDPAAGLAGGGLGDQTHDFVRLVRVLEEVTPLAFAYSSTSDGIDFLPLNAGIATPTTTTIANNPPVATPDPAVSATEDTPVSFPVLGNDTDADGDPLTVTGATASNGTVTVNPDGSLSYKPNPDFHGTDTVTYTISDGKGGTATTTVTINVAPVNDPPVAVADTATTREDTPVTVAVLGNDTDVDGDTLTVTGATVDPTKGSVTVNPDGTLSFTPAANVNGPVTITYTISDGHGGTTTGTATIDITPANDPATISAGTGSVKEDTLAQSSTSGTLAITDPDAGEAAFQPQTNTAGTYGSFTIAADGAWSYTLDNTKPNVQALKEGETHTETFTVQSIDGTPTTVTITVVGTNDGPVANPDTAATNEDTPVTFAVLGNDTDPDGDTLTVTGATVDPAKGTVTVNPDGTLSFTPANNVNGPVTINYTLSDGKGGTTTATATVNIAPVNDPATVSAGAGTVKEDTPAQTTASGTLTITDPDAGEAAFQPQTNTAGTYGSFTIAADGAWSYTLDNTKPNVQALKEGETHTETFTVQSIDGTPTTVTITVVGTNDGPVANPDTAATNEDTPVTFAVLGNDSDPDGDTLTVTAATVDPAKGTVTVNPDGTLSFTPANNVNGPVTVTYTIDDGKGGTTTGIATINVAPQPDNAVLGTGAGTVKEDSPAQSSTSGTLTITDPDAGEAAFQPQTNVAGTYGSFNVAATGAWSYAIDNTKPNVQALKEGETHTETFTVQSIDGTPTTVTITVVGTNDGPVANPDTASTNEDTPVTFAVLGNDTDPDGDTLTVTAATVDPAKGTVTVNPDGTLSFTPAANVTGPVTVTYTIADGHGGTTTGIATVNIAPINDDPLARNDVNGLVKTDSLPATGNVITNPAGIDSDVDGDTLTVTTVAGAPVSGATVITGLFGTLTIQADGQYSYIQDTTNPAVTGLAPGATLQDSFAYTVEDGQGGSANAVLTINIAGANTPPVASPDTASTDEDKPVTFAVLGNDTDPEGDALTVTGATVDPTKGTVTVNPDGTLSFTPATNVNGPVTITYTISDGHGGTTTGTATVNIAPQPDSATLGTGSGTVKEDTPAQSSTSGTLTITDPDAGESTFKPQTSVAGTYGSFSIATNGAWTYDIDNTKPNVQALKEGETKTETFTVQSADGTPTTVTITVVGTNDGPVAQPDTATTEEDKPVTFAVLGNDTDPDSDTLTVTGATVDPAKGTVTVNPDGTLSFTPAANVNGPVTVTYTISDGHGGTTTGTATINVTPLPDNAVMSAGTGTVKEDTPAQSSASGTLTITDPDAGEAAFQTQTNVAGTYGSFSVAANGAWTYDIDNTRPTVQALKEGETKTETFTVQSVDGTPTTVTITVVGTNDGPVANPDTASTNEDVPVTFAVLGNDSDPDGDTLTVTGATVDPAKGTVTVNPDGTLRFVPANNVNGPVTVTYTISDGHGGTTTGTATINVAPVNDAATISSGVGSVQEDTTLIAKGVLTITDPDAGESAFQAQTGTPGTFGAFSIDASGNWTYTLDNGNPVVQALATGDSRTETFTVRGVDGTPSTVVVTILGTNEVIGAPGLGVVKEDNPITADGKLTASGGASFVPQPATPGTYGSLTLNPDGSWTYTLDNASNLVQSLGDGQTRIETFPVALSDGTTSTITITVVGTNDPAIVTPGLGTVVEDTQLTTGGTLVMTDADAGETGFRPQPVVAGLYGVFALDTAGNWTYTLNNANPTVQALGVGETLTETFPVATLDGTPSAVTVTIQGTNDGPVALPDTAATNEDVPVTFAVLGNDSDPDGDTLTVTGATVDPAKGTVTVNPDGTLSFTPAANVNGPVTITYTISDGHGGTTTATTTVNIAPIADPAILGAGTGTVKEDTPAQTTATGTLSIVDPDAGQAAFQPQTNVAGTYGTFNVATTGAWTYTVDNTKPVVQALKEGETKTETFTVQSIDGTPTTVTINVVGTNDGPVASPDTASTNEDVPVTFAVLGNDSDPEGDTLTVTGATVDPTKGTVTVNPDGTLTFTPAANVNGPVTITYTISDGHGGTTTATATVNIAPIADPAILGTGTGTVKEDTPAQTTASGTLSIVDPDAGQAAFQPQTNVAGTYGTFNVATTGAWTYTVDNTKPVVQALKEGETKTETFTVQSIDGTPTTVTINVVGTNDGPVASPDTASTNEDVPVTFAVLGNDSDPDGDTLTVTGVTVDPTKGTVTVNPDGTLSFTPAANVNGPVIVTYTITDSHGGTTTGTATVNVAPQPDNAVLGSGTGTVKEDTPTQTTATGTLSIVDPDAGQAAFQPQSNTAGTYGTFSVATTGTWTYTVDNTKSVVQALKEGETRTETFTVQSIDGTPTTVTITVVGTNDGPVASPDTASTNEDVPVTFAVLGNDSDPDGDTLTVTGATVDPTKGTVTVNPDGTLSFTPAANVNGPVTITYTITDGHGGTTTTTATVNIAPIADPAILGTGTGTVKEDTPAQTTATGTLSIIDPDAGQAAFQPQTNVAGTYGTFNVATTGAWTYTVDNTKPVVQALKEGETKTETFTVQSIDGTPTTVTITVVGTNDGPVASPDTASTNEDVPVTFAVLGNDSDPEGDTLTVTGATVDPTKGTVTVNPDGTLTFNPAANVNGPVIVTYTITDSHGGTTTTTATVNIAPIADPAILGTGTGTVKEDTPAQTTASGTLSIVDPDAGQAAFQPQTNVAGTYGTFSVATTGAWTYTVDNTKPVVQALKEGETKTETFTVQSIDGTPTTVTINVVGTNDGPVASPDTASTNEDVPVTFAVLGNDSDPDGDTLTVTGATVDPTKGTVTVNPDGTLSFTPAANVNGPVTITYTITDGHGGTTTATATVNIAPIADPAILGTGSGTVKEDTPAQTTATGTLSIIDPDAGQAAFQPQTNVAGTYGSFSVATTGAWTYTIDNTKPNVQTLKEGETKTETFTVQSIDGTPTTVTINVVGTNDGPVANNDTATTKEDTPVTFAVLGNDGDPDGDSLTVIGATVDPSLGTVVVNPDGTLTLTFKPAINYNGPVEIQYTISDGHGGTATAIATVTVEPMPDTAILGTGAGIVQEDTPAQTTATGTLTIIDPDAGEAVFQPQTNVAGTYGTFSVGAGGAWIYTIDNSLPAVQALKETDSKLEVFTVKSADGTETTVTITVKGTNDGPVAQPDTATTNEDTPVTFAVLGNDSDPDGDTVTVTGATVDPTKGTVTVNPDGTLTFNPAANVNGPVIVTYTITDSHGGTTTTTATVNIAPIADPAILGTGTGTVKEDTPAQTSATGTLSIVDPDAGQAAFQPQTNTAGTYGSFSVAASGAWTYSVDNTKPVVQALKEGETKTETFTVQSIDGTTTTVTITVVGTNDGPVANPNTASTNEDTPVTFAVLGNDSDPDGDTLAVTGATVDPAKGTVTVNPDGTLTFNPATNVSGQVVISYTISDGHGGTSTSTATILIAAANDAPQAVADTNTTTEDAPITSTAPGVLANDTDPDSPTLTVTGALVGTTGTFSTVSGAGLTLAGTYGTLVIHTDGSYTYTPGAAAQALNTGATVQDVFSYRASDGALTSTATLTINVTGANDAAQINGPLAGSVKEDTAGQLVASNSLFVTDVDNPAAFNPATVTGTYGTFSINAAGDWTYTLNNGAANVQALKEGDTRVETFTVSTVDGTTRAITIDVLGTNERPTVTAASATGSEDPAAPIAISLGGADVDGTVTQLTIADLPAHGTLYRDAAMTQPITAGATLSGASGTVYFKPDANWNGNTSFHYTATDNNGGVSAQGTASIGVTAVNDAPVAANDVGSVLEDDTLSVTAANGLITSTANPAGTDTDVDSTGLSVTQIRTGAEAATGTAGTIGSALAGTYGTLTLQADGSYVYVANKAAALAAGVTATDVFTYRVSDGSLSDTAELRITVTGTNDTPVTVGTLPNVSGIDAQGVSIPTAAGFKDPDSGDVLHYTATNLPAGLAIDPNTGVITGTLGAGASQGGPYSIVVTATDGSGASVTQTFQLAVTNPAPTAVADTLAVSENLSASGNVVTGAGIGGDRADSDPDGDTLTVTRIGTGTGTPATAVTAAGTSVVGAHGTLLIRADGSYTYTATDNTLQAGQHATDVFSYTVSDGQGGTATTTLTVDVTGTNDAPVIGGTALGNVTEDGTQTASGTLTITDADAGQSGFVAKSVTGTYGSLTIDASGNWNYTLNNGAANVQGLKQGQQVVDRINVTTLDGTTREIAITVTGTNDAPVVGTGTATVSEEGLTNGASDNFGTSDTTNLTTAGGVISVSDVDGNTLTATLTPPPIDLTSGGMSISWTGAGTGTLIGSAGGVEIIRATIAADGTYTVKLSGPVDHPDKTTEDVRTINFGVNVSDGVTTTTTTLTVNVEDDAPIASAATQAIAVAPADTNLLIMLDTSASMTLKDGVGGTTRLSSAISALNTLLDSYDSFGEVRVRLVTFNSSAREIGSTWFTVAEAKAQLAKITATGGTNYDSAIAAGEAAFTTAGKLASGQNIAYFLSDGQPNLGTEIGTTDETGWKSYLQTNQITSFALGMGVAAIQSYLDPIAYNGVTKTNLDGQVISDFNQLSSALQATVPTPAAGEILSGGLLGGTSAFGADGGHIQSITVDGVTYTYNDSASGSITVTGGTSHGTFNTATQQLSVTTAAGGTLVVNMSSGSYTYTPISTVSNTIHDGFGFTLIDKDGDTAASSVDFNISRSAENVLTATATTSAIATGNLGLTGEFYGYNETTSSTNTRVHADDTRYGNLDHVSDMVSIIDGRSGQTIVGTYNAATAAGADATFSADKLDYGFGYTTGITTAGAVNGNLGNNPTQLGSNLAINSGALYNFLRGGTTGADTTELKTTTGIGYTTDSGLRMVGLVNLDGGSYDIRVTADDGFRLNIAGKTVAMFDDIQSPTTRVYSGVSLASGLQPIELLYWEQGGNARLRVEVKLSSEADTAYKTLGTDDFALFTPTSAPTLSALQDIIEDPSQNGRWLVRTGAQLDGSTGNDDITGTDGRDILTGGAGNDIIRGGAGADLIGGGSGNDTLTGGLGSDTFKWSLGDAGTTAKPAVDAITDFDKGVTGSASSGGDILDLRDLLQGESHTGNATGNLGNYLHFEKSGADTVVHVSTNGGYTGGTFVAGATDQKIVLQGVDLTNSGALSTDAQIIQDLLTKGKLSAD</sequence>
<dbReference type="SUPFAM" id="SSF53300">
    <property type="entry name" value="vWA-like"/>
    <property type="match status" value="1"/>
</dbReference>
<dbReference type="InterPro" id="IPR011049">
    <property type="entry name" value="Serralysin-like_metalloprot_C"/>
</dbReference>
<dbReference type="NCBIfam" id="TIGR01965">
    <property type="entry name" value="VCBS_repeat"/>
    <property type="match status" value="22"/>
</dbReference>
<dbReference type="InterPro" id="IPR036465">
    <property type="entry name" value="vWFA_dom_sf"/>
</dbReference>
<dbReference type="CDD" id="cd00198">
    <property type="entry name" value="vWFA"/>
    <property type="match status" value="1"/>
</dbReference>
<dbReference type="SMART" id="SM00327">
    <property type="entry name" value="VWA"/>
    <property type="match status" value="1"/>
</dbReference>
<dbReference type="InterPro" id="IPR040853">
    <property type="entry name" value="RapA2_cadherin-like"/>
</dbReference>
<feature type="compositionally biased region" description="Polar residues" evidence="1">
    <location>
        <begin position="3547"/>
        <end position="3559"/>
    </location>
</feature>
<dbReference type="NCBIfam" id="TIGR03661">
    <property type="entry name" value="T1SS_VCA0849"/>
    <property type="match status" value="1"/>
</dbReference>
<gene>
    <name evidence="3" type="ORF">GCM10007933_01610</name>
</gene>
<dbReference type="PANTHER" id="PTHR34720">
    <property type="entry name" value="MICROCYSTIN DEPENDENT PROTEIN"/>
    <property type="match status" value="1"/>
</dbReference>
<comment type="caution">
    <text evidence="3">The sequence shown here is derived from an EMBL/GenBank/DDBJ whole genome shotgun (WGS) entry which is preliminary data.</text>
</comment>
<dbReference type="InterPro" id="IPR041690">
    <property type="entry name" value="Cadherin_5"/>
</dbReference>
<dbReference type="RefSeq" id="WP_284186306.1">
    <property type="nucleotide sequence ID" value="NZ_BSPX01000001.1"/>
</dbReference>
<evidence type="ECO:0000313" key="4">
    <source>
        <dbReference type="Proteomes" id="UP001157167"/>
    </source>
</evidence>
<dbReference type="InterPro" id="IPR013783">
    <property type="entry name" value="Ig-like_fold"/>
</dbReference>
<dbReference type="Proteomes" id="UP001157167">
    <property type="component" value="Unassembled WGS sequence"/>
</dbReference>
<dbReference type="Gene3D" id="2.60.40.10">
    <property type="entry name" value="Immunoglobulins"/>
    <property type="match status" value="19"/>
</dbReference>
<dbReference type="PROSITE" id="PS50234">
    <property type="entry name" value="VWFA"/>
    <property type="match status" value="1"/>
</dbReference>
<dbReference type="InterPro" id="IPR010221">
    <property type="entry name" value="VCBS_dom"/>
</dbReference>
<dbReference type="InterPro" id="IPR015919">
    <property type="entry name" value="Cadherin-like_sf"/>
</dbReference>
<dbReference type="PROSITE" id="PS00330">
    <property type="entry name" value="HEMOLYSIN_CALCIUM"/>
    <property type="match status" value="3"/>
</dbReference>
<evidence type="ECO:0000256" key="1">
    <source>
        <dbReference type="SAM" id="MobiDB-lite"/>
    </source>
</evidence>
<dbReference type="EMBL" id="BSPX01000001">
    <property type="protein sequence ID" value="GLT20710.1"/>
    <property type="molecule type" value="Genomic_DNA"/>
</dbReference>
<feature type="compositionally biased region" description="Polar residues" evidence="1">
    <location>
        <begin position="1190"/>
        <end position="1201"/>
    </location>
</feature>
<keyword evidence="4" id="KW-1185">Reference proteome</keyword>
<evidence type="ECO:0000313" key="3">
    <source>
        <dbReference type="EMBL" id="GLT20710.1"/>
    </source>
</evidence>
<organism evidence="3 4">
    <name type="scientific">Zoogloea oryzae</name>
    <dbReference type="NCBI Taxonomy" id="310767"/>
    <lineage>
        <taxon>Bacteria</taxon>
        <taxon>Pseudomonadati</taxon>
        <taxon>Pseudomonadota</taxon>
        <taxon>Betaproteobacteria</taxon>
        <taxon>Rhodocyclales</taxon>
        <taxon>Zoogloeaceae</taxon>
        <taxon>Zoogloea</taxon>
    </lineage>
</organism>
<dbReference type="SUPFAM" id="SSF51120">
    <property type="entry name" value="beta-Roll"/>
    <property type="match status" value="1"/>
</dbReference>
<dbReference type="Pfam" id="PF00353">
    <property type="entry name" value="HemolysinCabind"/>
    <property type="match status" value="1"/>
</dbReference>